<evidence type="ECO:0000313" key="3">
    <source>
        <dbReference type="Proteomes" id="UP001189429"/>
    </source>
</evidence>
<feature type="domain" description="GST N-terminal" evidence="1">
    <location>
        <begin position="305"/>
        <end position="381"/>
    </location>
</feature>
<dbReference type="InterPro" id="IPR036282">
    <property type="entry name" value="Glutathione-S-Trfase_C_sf"/>
</dbReference>
<dbReference type="Gene3D" id="3.40.30.10">
    <property type="entry name" value="Glutaredoxin"/>
    <property type="match status" value="1"/>
</dbReference>
<protein>
    <recommendedName>
        <fullName evidence="1">GST N-terminal domain-containing protein</fullName>
    </recommendedName>
</protein>
<dbReference type="CDD" id="cd00570">
    <property type="entry name" value="GST_N_family"/>
    <property type="match status" value="1"/>
</dbReference>
<reference evidence="2" key="1">
    <citation type="submission" date="2023-10" db="EMBL/GenBank/DDBJ databases">
        <authorList>
            <person name="Chen Y."/>
            <person name="Shah S."/>
            <person name="Dougan E. K."/>
            <person name="Thang M."/>
            <person name="Chan C."/>
        </authorList>
    </citation>
    <scope>NUCLEOTIDE SEQUENCE [LARGE SCALE GENOMIC DNA]</scope>
</reference>
<dbReference type="Proteomes" id="UP001189429">
    <property type="component" value="Unassembled WGS sequence"/>
</dbReference>
<keyword evidence="3" id="KW-1185">Reference proteome</keyword>
<evidence type="ECO:0000259" key="1">
    <source>
        <dbReference type="Pfam" id="PF13417"/>
    </source>
</evidence>
<dbReference type="SUPFAM" id="SSF52833">
    <property type="entry name" value="Thioredoxin-like"/>
    <property type="match status" value="1"/>
</dbReference>
<proteinExistence type="predicted"/>
<comment type="caution">
    <text evidence="2">The sequence shown here is derived from an EMBL/GenBank/DDBJ whole genome shotgun (WGS) entry which is preliminary data.</text>
</comment>
<evidence type="ECO:0000313" key="2">
    <source>
        <dbReference type="EMBL" id="CAK0875345.1"/>
    </source>
</evidence>
<name>A0ABN9VPK7_9DINO</name>
<dbReference type="Gene3D" id="2.40.70.10">
    <property type="entry name" value="Acid Proteases"/>
    <property type="match status" value="1"/>
</dbReference>
<dbReference type="InterPro" id="IPR004045">
    <property type="entry name" value="Glutathione_S-Trfase_N"/>
</dbReference>
<accession>A0ABN9VPK7</accession>
<organism evidence="2 3">
    <name type="scientific">Prorocentrum cordatum</name>
    <dbReference type="NCBI Taxonomy" id="2364126"/>
    <lineage>
        <taxon>Eukaryota</taxon>
        <taxon>Sar</taxon>
        <taxon>Alveolata</taxon>
        <taxon>Dinophyceae</taxon>
        <taxon>Prorocentrales</taxon>
        <taxon>Prorocentraceae</taxon>
        <taxon>Prorocentrum</taxon>
    </lineage>
</organism>
<dbReference type="SUPFAM" id="SSF47616">
    <property type="entry name" value="GST C-terminal domain-like"/>
    <property type="match status" value="1"/>
</dbReference>
<gene>
    <name evidence="2" type="ORF">PCOR1329_LOCUS60030</name>
</gene>
<dbReference type="InterPro" id="IPR036249">
    <property type="entry name" value="Thioredoxin-like_sf"/>
</dbReference>
<dbReference type="InterPro" id="IPR021109">
    <property type="entry name" value="Peptidase_aspartic_dom_sf"/>
</dbReference>
<dbReference type="EMBL" id="CAUYUJ010017504">
    <property type="protein sequence ID" value="CAK0875345.1"/>
    <property type="molecule type" value="Genomic_DNA"/>
</dbReference>
<sequence>MERITTVITTVIMIAPSQVRGASARSVELVENVAGGGRREHRGGSAAALVAEDHAGVRADAAENLWVLGGAFLERFVVVLDFENRRLGVAEPMSKAAAAMTDPELLWFGSSYKQLEDLDANGNVMCADTHSLSAPCGPCGPDWGDVVKCQALCNSNLDCNYIVHSTDGGCRLYSSCEGTVTTAPSDYSSRMHIYAKQTLPFKQLVIAPGTLCSPDQKILVAPTTRSFDRAACERLCSSHHSCNYFAHLSDGGGSAAEGRSACGDPLRAGETSVEHRTERVGARSGHLTAACHGPPAVMAGRGRELIMWKGSPYSIRALAALHLKGLGRPIVGYELSEAPGDLETRIAMLPAPHTVPVLRWDGEVVTGTDICAFLDSRFPGEAMLYPQGLECECAVIFWFNGWLSVVDPEGFERFAGALARSHIRSGGAGAAAKLAARLLPKRVMARIVSSAVSKDFVKRMEERGAEAGGAVGEVCGRLAKMKAPRDTARVIGEAREVLLRLDAELQRSSTPFFCGAATPTAADLTLYGMLERWLGDCLCPGAHGASQPSIADGMPGLQACFEAMRERFRPDIELHDLKDYHDLKAPIGPATWRGSS</sequence>
<dbReference type="Pfam" id="PF13417">
    <property type="entry name" value="GST_N_3"/>
    <property type="match status" value="1"/>
</dbReference>